<evidence type="ECO:0000256" key="3">
    <source>
        <dbReference type="ARBA" id="ARBA00023054"/>
    </source>
</evidence>
<dbReference type="GO" id="GO:0005794">
    <property type="term" value="C:Golgi apparatus"/>
    <property type="evidence" value="ECO:0007669"/>
    <property type="project" value="UniProtKB-SubCell"/>
</dbReference>
<feature type="compositionally biased region" description="Polar residues" evidence="5">
    <location>
        <begin position="461"/>
        <end position="470"/>
    </location>
</feature>
<feature type="coiled-coil region" evidence="4">
    <location>
        <begin position="93"/>
        <end position="233"/>
    </location>
</feature>
<dbReference type="Pfam" id="PF10375">
    <property type="entry name" value="GRAB"/>
    <property type="match status" value="1"/>
</dbReference>
<feature type="region of interest" description="Disordered" evidence="5">
    <location>
        <begin position="526"/>
        <end position="551"/>
    </location>
</feature>
<dbReference type="GO" id="GO:0031267">
    <property type="term" value="F:small GTPase binding"/>
    <property type="evidence" value="ECO:0007669"/>
    <property type="project" value="TreeGrafter"/>
</dbReference>
<feature type="coiled-coil region" evidence="4">
    <location>
        <begin position="266"/>
        <end position="364"/>
    </location>
</feature>
<proteinExistence type="predicted"/>
<gene>
    <name evidence="7" type="ORF">LTR05_001096</name>
</gene>
<dbReference type="Gene3D" id="1.10.287.1490">
    <property type="match status" value="1"/>
</dbReference>
<dbReference type="InterPro" id="IPR000237">
    <property type="entry name" value="GRIP_dom"/>
</dbReference>
<feature type="domain" description="GRIP" evidence="6">
    <location>
        <begin position="407"/>
        <end position="458"/>
    </location>
</feature>
<feature type="compositionally biased region" description="Low complexity" evidence="5">
    <location>
        <begin position="527"/>
        <end position="551"/>
    </location>
</feature>
<dbReference type="PROSITE" id="PS50913">
    <property type="entry name" value="GRIP"/>
    <property type="match status" value="1"/>
</dbReference>
<feature type="compositionally biased region" description="Basic residues" evidence="5">
    <location>
        <begin position="11"/>
        <end position="21"/>
    </location>
</feature>
<sequence>MDSQEVSESRSKKKRKNKKKGTTTASVSTAPREPQTTEHTSKAQAEDDSDTSIHDQEESDAQPADTSAATSIDDETMQTLVNGTDGVRISDDMAAATARFDALVRDRDALRDEVTRLRQNLEEVQRNHDEQLADVRNELEAVQGERETAEENYQNLLGKVNTIRSQLGERLKADAEDLAQARTKIDELEEQRSEIQENYTLKAKEVEDLATRNSQIEEELAEIRERSTLSQQNWVKERQELQEQQSYWREEFDQAKQAMHDWEVLAMEERSIRRDLSDRASDLEEQLANLQRDYDRAIGDRDTQASAVDGLQRAMQEIQNARKKELREVVESSQNEVADLRKTCDHVKAELKATQDTLKQVQADLDRALPFEKEVKEKNLLIGKLRHEAVILNDHLTKALRFLKKGKPEDNVDRQIVTNHLLHFLALDRSDPKKFQILQIIAALLNWTDEQKEQAGLQRSGAPSTSSFTGSLRLPGIPMMHKTPSSPALSRLENDYLDSASSVSSPNGKESLADLWQNFLEQEAAVGGSKSRTASTSTAAGMMSPSGQGKP</sequence>
<dbReference type="PANTHER" id="PTHR18921">
    <property type="entry name" value="MYOSIN HEAVY CHAIN - RELATED"/>
    <property type="match status" value="1"/>
</dbReference>
<evidence type="ECO:0000256" key="4">
    <source>
        <dbReference type="SAM" id="Coils"/>
    </source>
</evidence>
<dbReference type="GO" id="GO:0006888">
    <property type="term" value="P:endoplasmic reticulum to Golgi vesicle-mediated transport"/>
    <property type="evidence" value="ECO:0007669"/>
    <property type="project" value="TreeGrafter"/>
</dbReference>
<protein>
    <recommendedName>
        <fullName evidence="6">GRIP domain-containing protein</fullName>
    </recommendedName>
</protein>
<dbReference type="Proteomes" id="UP001309876">
    <property type="component" value="Unassembled WGS sequence"/>
</dbReference>
<evidence type="ECO:0000259" key="6">
    <source>
        <dbReference type="PROSITE" id="PS50913"/>
    </source>
</evidence>
<reference evidence="7 8" key="1">
    <citation type="submission" date="2023-08" db="EMBL/GenBank/DDBJ databases">
        <title>Black Yeasts Isolated from many extreme environments.</title>
        <authorList>
            <person name="Coleine C."/>
            <person name="Stajich J.E."/>
            <person name="Selbmann L."/>
        </authorList>
    </citation>
    <scope>NUCLEOTIDE SEQUENCE [LARGE SCALE GENOMIC DNA]</scope>
    <source>
        <strain evidence="7 8">CCFEE 5910</strain>
    </source>
</reference>
<evidence type="ECO:0000313" key="8">
    <source>
        <dbReference type="Proteomes" id="UP001309876"/>
    </source>
</evidence>
<evidence type="ECO:0000313" key="7">
    <source>
        <dbReference type="EMBL" id="KAK5090918.1"/>
    </source>
</evidence>
<feature type="region of interest" description="Disordered" evidence="5">
    <location>
        <begin position="1"/>
        <end position="78"/>
    </location>
</feature>
<feature type="region of interest" description="Disordered" evidence="5">
    <location>
        <begin position="455"/>
        <end position="490"/>
    </location>
</feature>
<evidence type="ECO:0000256" key="1">
    <source>
        <dbReference type="ARBA" id="ARBA00004555"/>
    </source>
</evidence>
<keyword evidence="2" id="KW-0333">Golgi apparatus</keyword>
<keyword evidence="8" id="KW-1185">Reference proteome</keyword>
<evidence type="ECO:0000256" key="5">
    <source>
        <dbReference type="SAM" id="MobiDB-lite"/>
    </source>
</evidence>
<dbReference type="AlphaFoldDB" id="A0AAN7YJX5"/>
<evidence type="ECO:0000256" key="2">
    <source>
        <dbReference type="ARBA" id="ARBA00023034"/>
    </source>
</evidence>
<dbReference type="GO" id="GO:0007030">
    <property type="term" value="P:Golgi organization"/>
    <property type="evidence" value="ECO:0007669"/>
    <property type="project" value="TreeGrafter"/>
</dbReference>
<comment type="caution">
    <text evidence="7">The sequence shown here is derived from an EMBL/GenBank/DDBJ whole genome shotgun (WGS) entry which is preliminary data.</text>
</comment>
<dbReference type="PANTHER" id="PTHR18921:SF2">
    <property type="entry name" value="THYROID RECEPTOR-INTERACTING PROTEIN 11"/>
    <property type="match status" value="1"/>
</dbReference>
<comment type="subcellular location">
    <subcellularLocation>
        <location evidence="1">Golgi apparatus</location>
    </subcellularLocation>
</comment>
<accession>A0AAN7YJX5</accession>
<organism evidence="7 8">
    <name type="scientific">Lithohypha guttulata</name>
    <dbReference type="NCBI Taxonomy" id="1690604"/>
    <lineage>
        <taxon>Eukaryota</taxon>
        <taxon>Fungi</taxon>
        <taxon>Dikarya</taxon>
        <taxon>Ascomycota</taxon>
        <taxon>Pezizomycotina</taxon>
        <taxon>Eurotiomycetes</taxon>
        <taxon>Chaetothyriomycetidae</taxon>
        <taxon>Chaetothyriales</taxon>
        <taxon>Trichomeriaceae</taxon>
        <taxon>Lithohypha</taxon>
    </lineage>
</organism>
<dbReference type="InterPro" id="IPR019459">
    <property type="entry name" value="GRAB"/>
</dbReference>
<keyword evidence="3 4" id="KW-0175">Coiled coil</keyword>
<dbReference type="EMBL" id="JAVRRJ010000001">
    <property type="protein sequence ID" value="KAK5090918.1"/>
    <property type="molecule type" value="Genomic_DNA"/>
</dbReference>
<feature type="compositionally biased region" description="Basic and acidic residues" evidence="5">
    <location>
        <begin position="35"/>
        <end position="56"/>
    </location>
</feature>
<name>A0AAN7YJX5_9EURO</name>